<feature type="region of interest" description="Disordered" evidence="1">
    <location>
        <begin position="104"/>
        <end position="131"/>
    </location>
</feature>
<proteinExistence type="predicted"/>
<keyword evidence="3" id="KW-1185">Reference proteome</keyword>
<protein>
    <submittedName>
        <fullName evidence="2">Uncharacterized protein</fullName>
    </submittedName>
</protein>
<name>H2Z3U5_CIOSA</name>
<reference evidence="2" key="3">
    <citation type="submission" date="2025-09" db="UniProtKB">
        <authorList>
            <consortium name="Ensembl"/>
        </authorList>
    </citation>
    <scope>IDENTIFICATION</scope>
</reference>
<evidence type="ECO:0000313" key="3">
    <source>
        <dbReference type="Proteomes" id="UP000007875"/>
    </source>
</evidence>
<organism evidence="2 3">
    <name type="scientific">Ciona savignyi</name>
    <name type="common">Pacific transparent sea squirt</name>
    <dbReference type="NCBI Taxonomy" id="51511"/>
    <lineage>
        <taxon>Eukaryota</taxon>
        <taxon>Metazoa</taxon>
        <taxon>Chordata</taxon>
        <taxon>Tunicata</taxon>
        <taxon>Ascidiacea</taxon>
        <taxon>Phlebobranchia</taxon>
        <taxon>Cionidae</taxon>
        <taxon>Ciona</taxon>
    </lineage>
</organism>
<dbReference type="Ensembl" id="ENSCSAVT00000012400.1">
    <property type="protein sequence ID" value="ENSCSAVP00000012257.1"/>
    <property type="gene ID" value="ENSCSAVG00000007218.1"/>
</dbReference>
<dbReference type="AlphaFoldDB" id="H2Z3U5"/>
<sequence length="173" mass="18448">MKIDLEAEHDPPAFINSRIKAKINQLEADGTSFESEIGKLSTAIDDKLAQSRPASPAPVAQPKPELPVLPAESANELKEDSELLAAATFMHSENPEIVADKLLSPKRGNAQVNKSGMGLRGATGPTPTAHSLGLRTSVADCMATHSKDGYFDDDDNNNGELDLTGIDDNEIDK</sequence>
<accession>H2Z3U5</accession>
<evidence type="ECO:0000313" key="2">
    <source>
        <dbReference type="Ensembl" id="ENSCSAVP00000012257.1"/>
    </source>
</evidence>
<feature type="region of interest" description="Disordered" evidence="1">
    <location>
        <begin position="47"/>
        <end position="66"/>
    </location>
</feature>
<dbReference type="GeneTree" id="ENSGT00390000010349"/>
<feature type="region of interest" description="Disordered" evidence="1">
    <location>
        <begin position="145"/>
        <end position="173"/>
    </location>
</feature>
<reference evidence="3" key="1">
    <citation type="submission" date="2003-08" db="EMBL/GenBank/DDBJ databases">
        <authorList>
            <person name="Birren B."/>
            <person name="Nusbaum C."/>
            <person name="Abebe A."/>
            <person name="Abouelleil A."/>
            <person name="Adekoya E."/>
            <person name="Ait-zahra M."/>
            <person name="Allen N."/>
            <person name="Allen T."/>
            <person name="An P."/>
            <person name="Anderson M."/>
            <person name="Anderson S."/>
            <person name="Arachchi H."/>
            <person name="Armbruster J."/>
            <person name="Bachantsang P."/>
            <person name="Baldwin J."/>
            <person name="Barry A."/>
            <person name="Bayul T."/>
            <person name="Blitshsteyn B."/>
            <person name="Bloom T."/>
            <person name="Blye J."/>
            <person name="Boguslavskiy L."/>
            <person name="Borowsky M."/>
            <person name="Boukhgalter B."/>
            <person name="Brunache A."/>
            <person name="Butler J."/>
            <person name="Calixte N."/>
            <person name="Calvo S."/>
            <person name="Camarata J."/>
            <person name="Campo K."/>
            <person name="Chang J."/>
            <person name="Cheshatsang Y."/>
            <person name="Citroen M."/>
            <person name="Collymore A."/>
            <person name="Considine T."/>
            <person name="Cook A."/>
            <person name="Cooke P."/>
            <person name="Corum B."/>
            <person name="Cuomo C."/>
            <person name="David R."/>
            <person name="Dawoe T."/>
            <person name="Degray S."/>
            <person name="Dodge S."/>
            <person name="Dooley K."/>
            <person name="Dorje P."/>
            <person name="Dorjee K."/>
            <person name="Dorris L."/>
            <person name="Duffey N."/>
            <person name="Dupes A."/>
            <person name="Elkins T."/>
            <person name="Engels R."/>
            <person name="Erickson J."/>
            <person name="Farina A."/>
            <person name="Faro S."/>
            <person name="Ferreira P."/>
            <person name="Fischer H."/>
            <person name="Fitzgerald M."/>
            <person name="Foley K."/>
            <person name="Gage D."/>
            <person name="Galagan J."/>
            <person name="Gearin G."/>
            <person name="Gnerre S."/>
            <person name="Gnirke A."/>
            <person name="Goyette A."/>
            <person name="Graham J."/>
            <person name="Grandbois E."/>
            <person name="Gyaltsen K."/>
            <person name="Hafez N."/>
            <person name="Hagopian D."/>
            <person name="Hagos B."/>
            <person name="Hall J."/>
            <person name="Hatcher B."/>
            <person name="Heller A."/>
            <person name="Higgins H."/>
            <person name="Honan T."/>
            <person name="Horn A."/>
            <person name="Houde N."/>
            <person name="Hughes L."/>
            <person name="Hulme W."/>
            <person name="Husby E."/>
            <person name="Iliev I."/>
            <person name="Jaffe D."/>
            <person name="Jones C."/>
            <person name="Kamal M."/>
            <person name="Kamat A."/>
            <person name="Kamvysselis M."/>
            <person name="Karlsson E."/>
            <person name="Kells C."/>
            <person name="Kieu A."/>
            <person name="Kisner P."/>
            <person name="Kodira C."/>
            <person name="Kulbokas E."/>
            <person name="Labutti K."/>
            <person name="Lama D."/>
            <person name="Landers T."/>
            <person name="Leger J."/>
            <person name="Levine S."/>
            <person name="Lewis D."/>
            <person name="Lewis T."/>
            <person name="Lindblad-toh K."/>
            <person name="Liu X."/>
            <person name="Lokyitsang T."/>
            <person name="Lokyitsang Y."/>
            <person name="Lucien O."/>
            <person name="Lui A."/>
            <person name="Ma L.J."/>
            <person name="Mabbitt R."/>
            <person name="Macdonald J."/>
            <person name="Maclean C."/>
            <person name="Major J."/>
            <person name="Manning J."/>
            <person name="Marabella R."/>
            <person name="Maru K."/>
            <person name="Matthews C."/>
            <person name="Mauceli E."/>
            <person name="Mccarthy M."/>
            <person name="Mcdonough S."/>
            <person name="Mcghee T."/>
            <person name="Meldrim J."/>
            <person name="Meneus L."/>
            <person name="Mesirov J."/>
            <person name="Mihalev A."/>
            <person name="Mihova T."/>
            <person name="Mikkelsen T."/>
            <person name="Mlenga V."/>
            <person name="Moru K."/>
            <person name="Mozes J."/>
            <person name="Mulrain L."/>
            <person name="Munson G."/>
            <person name="Naylor J."/>
            <person name="Newes C."/>
            <person name="Nguyen C."/>
            <person name="Nguyen N."/>
            <person name="Nguyen T."/>
            <person name="Nicol R."/>
            <person name="Nielsen C."/>
            <person name="Nizzari M."/>
            <person name="Norbu C."/>
            <person name="Norbu N."/>
            <person name="O'donnell P."/>
            <person name="Okoawo O."/>
            <person name="O'leary S."/>
            <person name="Omotosho B."/>
            <person name="O'neill K."/>
            <person name="Osman S."/>
            <person name="Parker S."/>
            <person name="Perrin D."/>
            <person name="Phunkhang P."/>
            <person name="Piqani B."/>
            <person name="Purcell S."/>
            <person name="Rachupka T."/>
            <person name="Ramasamy U."/>
            <person name="Rameau R."/>
            <person name="Ray V."/>
            <person name="Raymond C."/>
            <person name="Retta R."/>
            <person name="Richardson S."/>
            <person name="Rise C."/>
            <person name="Rodriguez J."/>
            <person name="Rogers J."/>
            <person name="Rogov P."/>
            <person name="Rutman M."/>
            <person name="Schupbach R."/>
            <person name="Seaman C."/>
            <person name="Settipalli S."/>
            <person name="Sharpe T."/>
            <person name="Sheridan J."/>
            <person name="Sherpa N."/>
            <person name="Shi J."/>
            <person name="Smirnov S."/>
            <person name="Smith C."/>
            <person name="Sougnez C."/>
            <person name="Spencer B."/>
            <person name="Stalker J."/>
            <person name="Stange-thomann N."/>
            <person name="Stavropoulos S."/>
            <person name="Stetson K."/>
            <person name="Stone C."/>
            <person name="Stone S."/>
            <person name="Stubbs M."/>
            <person name="Talamas J."/>
            <person name="Tchuinga P."/>
            <person name="Tenzing P."/>
            <person name="Tesfaye S."/>
            <person name="Theodore J."/>
            <person name="Thoulutsang Y."/>
            <person name="Topham K."/>
            <person name="Towey S."/>
            <person name="Tsamla T."/>
            <person name="Tsomo N."/>
            <person name="Vallee D."/>
            <person name="Vassiliev H."/>
            <person name="Venkataraman V."/>
            <person name="Vinson J."/>
            <person name="Vo A."/>
            <person name="Wade C."/>
            <person name="Wang S."/>
            <person name="Wangchuk T."/>
            <person name="Wangdi T."/>
            <person name="Whittaker C."/>
            <person name="Wilkinson J."/>
            <person name="Wu Y."/>
            <person name="Wyman D."/>
            <person name="Yadav S."/>
            <person name="Yang S."/>
            <person name="Yang X."/>
            <person name="Yeager S."/>
            <person name="Yee E."/>
            <person name="Young G."/>
            <person name="Zainoun J."/>
            <person name="Zembeck L."/>
            <person name="Zimmer A."/>
            <person name="Zody M."/>
            <person name="Lander E."/>
        </authorList>
    </citation>
    <scope>NUCLEOTIDE SEQUENCE [LARGE SCALE GENOMIC DNA]</scope>
</reference>
<reference evidence="2" key="2">
    <citation type="submission" date="2025-08" db="UniProtKB">
        <authorList>
            <consortium name="Ensembl"/>
        </authorList>
    </citation>
    <scope>IDENTIFICATION</scope>
</reference>
<dbReference type="HOGENOM" id="CLU_1554712_0_0_1"/>
<evidence type="ECO:0000256" key="1">
    <source>
        <dbReference type="SAM" id="MobiDB-lite"/>
    </source>
</evidence>
<feature type="compositionally biased region" description="Pro residues" evidence="1">
    <location>
        <begin position="55"/>
        <end position="66"/>
    </location>
</feature>
<dbReference type="Proteomes" id="UP000007875">
    <property type="component" value="Unassembled WGS sequence"/>
</dbReference>